<evidence type="ECO:0000256" key="3">
    <source>
        <dbReference type="ARBA" id="ARBA00022576"/>
    </source>
</evidence>
<evidence type="ECO:0000313" key="11">
    <source>
        <dbReference type="EMBL" id="KAG7730178.1"/>
    </source>
</evidence>
<evidence type="ECO:0000256" key="2">
    <source>
        <dbReference type="ARBA" id="ARBA00011738"/>
    </source>
</evidence>
<evidence type="ECO:0000313" key="13">
    <source>
        <dbReference type="Proteomes" id="UP000697297"/>
    </source>
</evidence>
<keyword evidence="3" id="KW-0032">Aminotransferase</keyword>
<dbReference type="AlphaFoldDB" id="A0AAN6I2W8"/>
<gene>
    <name evidence="11" type="ORF">KL933_001258</name>
    <name evidence="12" type="ORF">KL946_001242</name>
</gene>
<dbReference type="Gene3D" id="1.10.287.1970">
    <property type="match status" value="1"/>
</dbReference>
<comment type="caution">
    <text evidence="11">The sequence shown here is derived from an EMBL/GenBank/DDBJ whole genome shotgun (WGS) entry which is preliminary data.</text>
</comment>
<comment type="subunit">
    <text evidence="2">Homodimer.</text>
</comment>
<comment type="similarity">
    <text evidence="6">Belongs to the class-I pyridoxal-phosphate-dependent aminotransferase family. Alanine aminotransferase subfamily.</text>
</comment>
<dbReference type="InterPro" id="IPR045088">
    <property type="entry name" value="ALAT1/2-like"/>
</dbReference>
<dbReference type="GO" id="GO:0008483">
    <property type="term" value="F:transaminase activity"/>
    <property type="evidence" value="ECO:0007669"/>
    <property type="project" value="UniProtKB-KW"/>
</dbReference>
<reference evidence="11 13" key="1">
    <citation type="journal article" date="2021" name="G3 (Bethesda)">
        <title>Genomic diversity, chromosomal rearrangements, and interspecies hybridization in the ogataea polymorpha species complex.</title>
        <authorList>
            <person name="Hanson S.J."/>
            <person name="Cinneide E.O."/>
            <person name="Salzberg L.I."/>
            <person name="Wolfe K.H."/>
            <person name="McGowan J."/>
            <person name="Fitzpatrick D.A."/>
            <person name="Matlin K."/>
        </authorList>
    </citation>
    <scope>NUCLEOTIDE SEQUENCE</scope>
    <source>
        <strain evidence="12">81-436-3</strain>
        <strain evidence="11">83-405-1</strain>
    </source>
</reference>
<evidence type="ECO:0000256" key="1">
    <source>
        <dbReference type="ARBA" id="ARBA00001933"/>
    </source>
</evidence>
<feature type="domain" description="Aminotransferase class I/classII large" evidence="10">
    <location>
        <begin position="124"/>
        <end position="495"/>
    </location>
</feature>
<dbReference type="InterPro" id="IPR015422">
    <property type="entry name" value="PyrdxlP-dep_Trfase_small"/>
</dbReference>
<keyword evidence="5" id="KW-0663">Pyridoxal phosphate</keyword>
<dbReference type="InterPro" id="IPR015421">
    <property type="entry name" value="PyrdxlP-dep_Trfase_major"/>
</dbReference>
<dbReference type="GO" id="GO:0030170">
    <property type="term" value="F:pyridoxal phosphate binding"/>
    <property type="evidence" value="ECO:0007669"/>
    <property type="project" value="InterPro"/>
</dbReference>
<evidence type="ECO:0000313" key="14">
    <source>
        <dbReference type="Proteomes" id="UP000738402"/>
    </source>
</evidence>
<keyword evidence="13" id="KW-1185">Reference proteome</keyword>
<dbReference type="PANTHER" id="PTHR11751">
    <property type="entry name" value="ALANINE AMINOTRANSFERASE"/>
    <property type="match status" value="1"/>
</dbReference>
<accession>A0AAN6I2W8</accession>
<dbReference type="EMBL" id="JAHLUN010000003">
    <property type="protein sequence ID" value="KAG7767143.1"/>
    <property type="molecule type" value="Genomic_DNA"/>
</dbReference>
<evidence type="ECO:0000256" key="6">
    <source>
        <dbReference type="ARBA" id="ARBA00025785"/>
    </source>
</evidence>
<evidence type="ECO:0000256" key="7">
    <source>
        <dbReference type="ARBA" id="ARBA00077894"/>
    </source>
</evidence>
<dbReference type="Gene3D" id="3.40.640.10">
    <property type="entry name" value="Type I PLP-dependent aspartate aminotransferase-like (Major domain)"/>
    <property type="match status" value="1"/>
</dbReference>
<dbReference type="PANTHER" id="PTHR11751:SF29">
    <property type="entry name" value="ALANINE TRANSAMINASE"/>
    <property type="match status" value="1"/>
</dbReference>
<name>A0AAN6I2W8_9ASCO</name>
<protein>
    <recommendedName>
        <fullName evidence="7">Glutamate pyruvate transaminase</fullName>
    </recommendedName>
    <alternativeName>
        <fullName evidence="8">Glutamic--alanine transaminase</fullName>
    </alternativeName>
    <alternativeName>
        <fullName evidence="9">Glutamic--pyruvic transaminase</fullName>
    </alternativeName>
</protein>
<dbReference type="Pfam" id="PF00155">
    <property type="entry name" value="Aminotran_1_2"/>
    <property type="match status" value="1"/>
</dbReference>
<evidence type="ECO:0000256" key="5">
    <source>
        <dbReference type="ARBA" id="ARBA00022898"/>
    </source>
</evidence>
<proteinExistence type="inferred from homology"/>
<comment type="cofactor">
    <cofactor evidence="1">
        <name>pyridoxal 5'-phosphate</name>
        <dbReference type="ChEBI" id="CHEBI:597326"/>
    </cofactor>
</comment>
<dbReference type="FunFam" id="1.10.287.1970:FF:000001">
    <property type="entry name" value="Alanine aminotransferase 2"/>
    <property type="match status" value="1"/>
</dbReference>
<sequence length="513" mass="56702">MLRFRKLGTRNFSKHFAMPAADSVFKKQVSSSFVPASRLTASDLNPHALNAKYAVRGRIPTKAEELRNQLANKSHSLPFNKIINANIGNPQQLDQKPLTFYRQVLALLQYPELMNHQPVVDALPKDLIERARTLLDNIGSVGAYSHSQGVPYIRQRVADFISVRDGYESSPDDIFLTAGASTAVSYLLSLLSLGPQTGFLIPIPQYPLYTASLALNNSTALPYYLNEKDDWSINAQDLVKIIEDAKAQGVEARCLVLINPGNPTGAILKPEAIADLLAVAAQYGLVVIADEVYQENIFHGQFVSVKKVLKQLQEADGSGKFDDVQLASLHSTSKGISGECGQRGGYMELVGFEDSVRAQLLKLASISLCPPVSGQALVELMINPPSEGQESYPLYKQERDAIHEALKERSSLLYEAFNTMEGVTCQKPEGAMYLFPRLTLTKKVFEEAAKVGMEPDEYYCGQLLENTGICAVPGSGFGQVEGTWHVRTTFLAPGTEWIEDWKKFHAKFMREHQ</sequence>
<organism evidence="11 14">
    <name type="scientific">Ogataea haglerorum</name>
    <dbReference type="NCBI Taxonomy" id="1937702"/>
    <lineage>
        <taxon>Eukaryota</taxon>
        <taxon>Fungi</taxon>
        <taxon>Dikarya</taxon>
        <taxon>Ascomycota</taxon>
        <taxon>Saccharomycotina</taxon>
        <taxon>Pichiomycetes</taxon>
        <taxon>Pichiales</taxon>
        <taxon>Pichiaceae</taxon>
        <taxon>Ogataea</taxon>
    </lineage>
</organism>
<evidence type="ECO:0000256" key="8">
    <source>
        <dbReference type="ARBA" id="ARBA00078532"/>
    </source>
</evidence>
<dbReference type="FunFam" id="3.40.640.10:FF:000012">
    <property type="entry name" value="alanine aminotransferase 2"/>
    <property type="match status" value="1"/>
</dbReference>
<dbReference type="FunFam" id="3.90.1150.10:FF:000010">
    <property type="entry name" value="Alanine aminotransferase 2"/>
    <property type="match status" value="1"/>
</dbReference>
<dbReference type="Gene3D" id="3.90.1150.10">
    <property type="entry name" value="Aspartate Aminotransferase, domain 1"/>
    <property type="match status" value="1"/>
</dbReference>
<dbReference type="CDD" id="cd00609">
    <property type="entry name" value="AAT_like"/>
    <property type="match status" value="1"/>
</dbReference>
<dbReference type="InterPro" id="IPR015424">
    <property type="entry name" value="PyrdxlP-dep_Trfase"/>
</dbReference>
<evidence type="ECO:0000256" key="4">
    <source>
        <dbReference type="ARBA" id="ARBA00022679"/>
    </source>
</evidence>
<dbReference type="SUPFAM" id="SSF53383">
    <property type="entry name" value="PLP-dependent transferases"/>
    <property type="match status" value="1"/>
</dbReference>
<dbReference type="Proteomes" id="UP000738402">
    <property type="component" value="Unassembled WGS sequence"/>
</dbReference>
<keyword evidence="4" id="KW-0808">Transferase</keyword>
<dbReference type="InterPro" id="IPR004839">
    <property type="entry name" value="Aminotransferase_I/II_large"/>
</dbReference>
<evidence type="ECO:0000259" key="10">
    <source>
        <dbReference type="Pfam" id="PF00155"/>
    </source>
</evidence>
<evidence type="ECO:0000256" key="9">
    <source>
        <dbReference type="ARBA" id="ARBA00080525"/>
    </source>
</evidence>
<dbReference type="EMBL" id="JAHLUH010000002">
    <property type="protein sequence ID" value="KAG7730178.1"/>
    <property type="molecule type" value="Genomic_DNA"/>
</dbReference>
<evidence type="ECO:0000313" key="12">
    <source>
        <dbReference type="EMBL" id="KAG7767143.1"/>
    </source>
</evidence>
<dbReference type="Proteomes" id="UP000697297">
    <property type="component" value="Unassembled WGS sequence"/>
</dbReference>